<protein>
    <submittedName>
        <fullName evidence="3">Putative 46 kDa FK506-binding nuclear protein-like</fullName>
    </submittedName>
</protein>
<evidence type="ECO:0000259" key="2">
    <source>
        <dbReference type="Pfam" id="PF17800"/>
    </source>
</evidence>
<feature type="region of interest" description="Disordered" evidence="1">
    <location>
        <begin position="190"/>
        <end position="403"/>
    </location>
</feature>
<dbReference type="EMBL" id="MRZV01000962">
    <property type="protein sequence ID" value="PIK42097.1"/>
    <property type="molecule type" value="Genomic_DNA"/>
</dbReference>
<proteinExistence type="predicted"/>
<evidence type="ECO:0000313" key="3">
    <source>
        <dbReference type="EMBL" id="PIK42097.1"/>
    </source>
</evidence>
<feature type="compositionally biased region" description="Acidic residues" evidence="1">
    <location>
        <begin position="190"/>
        <end position="206"/>
    </location>
</feature>
<comment type="caution">
    <text evidence="3">The sequence shown here is derived from an EMBL/GenBank/DDBJ whole genome shotgun (WGS) entry which is preliminary data.</text>
</comment>
<feature type="compositionally biased region" description="Low complexity" evidence="1">
    <location>
        <begin position="229"/>
        <end position="250"/>
    </location>
</feature>
<sequence>MKMIWGMTLEPGKLYTEIMGEEVQLSMAAIDSRKDLGETSNSNSFCQIVMKTSKGEYVLCTLIHGVMFQQSLDLKLMPREKVTFSVQGPSVVYLVGYTASYPEDEELELDLQAEEDLEEGEDSSAWEAFDAEDQLAEDQLAEDQLAEDQLAEQVKQEAVEIPDDDDVDSTATEEYTEVREAGVIEHDLEQPQEIEDEPPKETEEEMIFSVAELEPTEIKSEAATPRPESPSAGSQHQQQQQAMVPQVSPQEDLFNIHRTDEGLPLPETGANPDFFYPETQQQPDVPVTPVSFQPTTTSSDFHNPQGVLPPGSFMPPQKTFVQRAQPSPQRRGNVQHINTQRTYPPQRRQYGTNRNQPAGKTRTAPQQINIQQQQQVRNISNIPPQSIPGTSQQDVPGPSTSGE</sequence>
<feature type="compositionally biased region" description="Polar residues" evidence="1">
    <location>
        <begin position="319"/>
        <end position="358"/>
    </location>
</feature>
<reference evidence="3 4" key="1">
    <citation type="journal article" date="2017" name="PLoS Biol.">
        <title>The sea cucumber genome provides insights into morphological evolution and visceral regeneration.</title>
        <authorList>
            <person name="Zhang X."/>
            <person name="Sun L."/>
            <person name="Yuan J."/>
            <person name="Sun Y."/>
            <person name="Gao Y."/>
            <person name="Zhang L."/>
            <person name="Li S."/>
            <person name="Dai H."/>
            <person name="Hamel J.F."/>
            <person name="Liu C."/>
            <person name="Yu Y."/>
            <person name="Liu S."/>
            <person name="Lin W."/>
            <person name="Guo K."/>
            <person name="Jin S."/>
            <person name="Xu P."/>
            <person name="Storey K.B."/>
            <person name="Huan P."/>
            <person name="Zhang T."/>
            <person name="Zhou Y."/>
            <person name="Zhang J."/>
            <person name="Lin C."/>
            <person name="Li X."/>
            <person name="Xing L."/>
            <person name="Huo D."/>
            <person name="Sun M."/>
            <person name="Wang L."/>
            <person name="Mercier A."/>
            <person name="Li F."/>
            <person name="Yang H."/>
            <person name="Xiang J."/>
        </authorList>
    </citation>
    <scope>NUCLEOTIDE SEQUENCE [LARGE SCALE GENOMIC DNA]</scope>
    <source>
        <strain evidence="3">Shaxun</strain>
        <tissue evidence="3">Muscle</tissue>
    </source>
</reference>
<evidence type="ECO:0000256" key="1">
    <source>
        <dbReference type="SAM" id="MobiDB-lite"/>
    </source>
</evidence>
<organism evidence="3 4">
    <name type="scientific">Stichopus japonicus</name>
    <name type="common">Sea cucumber</name>
    <dbReference type="NCBI Taxonomy" id="307972"/>
    <lineage>
        <taxon>Eukaryota</taxon>
        <taxon>Metazoa</taxon>
        <taxon>Echinodermata</taxon>
        <taxon>Eleutherozoa</taxon>
        <taxon>Echinozoa</taxon>
        <taxon>Holothuroidea</taxon>
        <taxon>Aspidochirotacea</taxon>
        <taxon>Aspidochirotida</taxon>
        <taxon>Stichopodidae</taxon>
        <taxon>Apostichopus</taxon>
    </lineage>
</organism>
<dbReference type="Gene3D" id="2.60.120.340">
    <property type="entry name" value="Nucleoplasmin core domain"/>
    <property type="match status" value="1"/>
</dbReference>
<accession>A0A2G8K265</accession>
<dbReference type="Pfam" id="PF17800">
    <property type="entry name" value="NPL"/>
    <property type="match status" value="1"/>
</dbReference>
<feature type="compositionally biased region" description="Polar residues" evidence="1">
    <location>
        <begin position="383"/>
        <end position="403"/>
    </location>
</feature>
<feature type="compositionally biased region" description="Polar residues" evidence="1">
    <location>
        <begin position="290"/>
        <end position="302"/>
    </location>
</feature>
<dbReference type="AlphaFoldDB" id="A0A2G8K265"/>
<keyword evidence="4" id="KW-1185">Reference proteome</keyword>
<feature type="domain" description="Nucleoplasmin-like" evidence="2">
    <location>
        <begin position="4"/>
        <end position="98"/>
    </location>
</feature>
<feature type="compositionally biased region" description="Low complexity" evidence="1">
    <location>
        <begin position="366"/>
        <end position="382"/>
    </location>
</feature>
<dbReference type="InterPro" id="IPR041232">
    <property type="entry name" value="NPL"/>
</dbReference>
<gene>
    <name evidence="3" type="ORF">BSL78_21053</name>
</gene>
<dbReference type="OrthoDB" id="1902587at2759"/>
<name>A0A2G8K265_STIJA</name>
<evidence type="ECO:0000313" key="4">
    <source>
        <dbReference type="Proteomes" id="UP000230750"/>
    </source>
</evidence>
<dbReference type="Proteomes" id="UP000230750">
    <property type="component" value="Unassembled WGS sequence"/>
</dbReference>
<dbReference type="STRING" id="307972.A0A2G8K265"/>